<evidence type="ECO:0000313" key="3">
    <source>
        <dbReference type="Ensembl" id="ENSORLP00000021508.2"/>
    </source>
</evidence>
<feature type="compositionally biased region" description="Polar residues" evidence="2">
    <location>
        <begin position="160"/>
        <end position="199"/>
    </location>
</feature>
<sequence length="371" mass="40803">MKVTFRWSEAGDLRMRRAPGSIHKPRAELFILCWFLQKDDTLKYLSPEEQETLQFFEQTIDSLDDSLEEQENRRSAQIRPQVNSQGPISVVNGPSVSVPNPGISATPHQEIIDLVHPDLDLIIPQTTQNNLPQPAGTTPYYIHADRKPEAPPTHVHRSNNTRSTHLTPSSPSITQSRPTTPQMENTSPNHPSEVNSLSFNHYGGKSIMVNSTVQTRSNPPTSPIRNEPKIVLPATDLPDILCSHISQNPAAPTRQEPQAAELNSYGGKSLTINPTAGGNPSTGSLSKSIKGPAPTPAPRPARHSYHGALSPPKQAQAPHPERRRSNSMFRPQGITVQFSGRGPMNDSRREALRKLGLPPPELESSAPARWE</sequence>
<protein>
    <submittedName>
        <fullName evidence="3">Uncharacterized protein</fullName>
    </submittedName>
</protein>
<dbReference type="GeneTree" id="ENSGT01010000222533"/>
<feature type="region of interest" description="Disordered" evidence="2">
    <location>
        <begin position="65"/>
        <end position="90"/>
    </location>
</feature>
<dbReference type="HOGENOM" id="CLU_1664773_0_0_1"/>
<keyword evidence="4" id="KW-1185">Reference proteome</keyword>
<dbReference type="STRING" id="8090.ENSORLP00000021508"/>
<dbReference type="InParanoid" id="H2MRX4"/>
<reference evidence="3 4" key="1">
    <citation type="journal article" date="2007" name="Nature">
        <title>The medaka draft genome and insights into vertebrate genome evolution.</title>
        <authorList>
            <person name="Kasahara M."/>
            <person name="Naruse K."/>
            <person name="Sasaki S."/>
            <person name="Nakatani Y."/>
            <person name="Qu W."/>
            <person name="Ahsan B."/>
            <person name="Yamada T."/>
            <person name="Nagayasu Y."/>
            <person name="Doi K."/>
            <person name="Kasai Y."/>
            <person name="Jindo T."/>
            <person name="Kobayashi D."/>
            <person name="Shimada A."/>
            <person name="Toyoda A."/>
            <person name="Kuroki Y."/>
            <person name="Fujiyama A."/>
            <person name="Sasaki T."/>
            <person name="Shimizu A."/>
            <person name="Asakawa S."/>
            <person name="Shimizu N."/>
            <person name="Hashimoto S."/>
            <person name="Yang J."/>
            <person name="Lee Y."/>
            <person name="Matsushima K."/>
            <person name="Sugano S."/>
            <person name="Sakaizumi M."/>
            <person name="Narita T."/>
            <person name="Ohishi K."/>
            <person name="Haga S."/>
            <person name="Ohta F."/>
            <person name="Nomoto H."/>
            <person name="Nogata K."/>
            <person name="Morishita T."/>
            <person name="Endo T."/>
            <person name="Shin-I T."/>
            <person name="Takeda H."/>
            <person name="Morishita S."/>
            <person name="Kohara Y."/>
        </authorList>
    </citation>
    <scope>NUCLEOTIDE SEQUENCE [LARGE SCALE GENOMIC DNA]</scope>
    <source>
        <strain evidence="3 4">Hd-rR</strain>
    </source>
</reference>
<dbReference type="Ensembl" id="ENSORLT00000021509.2">
    <property type="protein sequence ID" value="ENSORLP00000021508.2"/>
    <property type="gene ID" value="ENSORLG00000017191.2"/>
</dbReference>
<reference evidence="3" key="2">
    <citation type="submission" date="2025-08" db="UniProtKB">
        <authorList>
            <consortium name="Ensembl"/>
        </authorList>
    </citation>
    <scope>IDENTIFICATION</scope>
    <source>
        <strain evidence="3">Hd-rR</strain>
    </source>
</reference>
<feature type="region of interest" description="Disordered" evidence="2">
    <location>
        <begin position="249"/>
        <end position="371"/>
    </location>
</feature>
<dbReference type="PANTHER" id="PTHR16095">
    <property type="entry name" value="TRANSMEMBRANE PROTEIN 143 FAMILY MEMBER"/>
    <property type="match status" value="1"/>
</dbReference>
<evidence type="ECO:0000313" key="4">
    <source>
        <dbReference type="Proteomes" id="UP000001038"/>
    </source>
</evidence>
<proteinExistence type="predicted"/>
<feature type="compositionally biased region" description="Polar residues" evidence="2">
    <location>
        <begin position="326"/>
        <end position="338"/>
    </location>
</feature>
<organism evidence="3 4">
    <name type="scientific">Oryzias latipes</name>
    <name type="common">Japanese rice fish</name>
    <name type="synonym">Japanese killifish</name>
    <dbReference type="NCBI Taxonomy" id="8090"/>
    <lineage>
        <taxon>Eukaryota</taxon>
        <taxon>Metazoa</taxon>
        <taxon>Chordata</taxon>
        <taxon>Craniata</taxon>
        <taxon>Vertebrata</taxon>
        <taxon>Euteleostomi</taxon>
        <taxon>Actinopterygii</taxon>
        <taxon>Neopterygii</taxon>
        <taxon>Teleostei</taxon>
        <taxon>Neoteleostei</taxon>
        <taxon>Acanthomorphata</taxon>
        <taxon>Ovalentaria</taxon>
        <taxon>Atherinomorphae</taxon>
        <taxon>Beloniformes</taxon>
        <taxon>Adrianichthyidae</taxon>
        <taxon>Oryziinae</taxon>
        <taxon>Oryzias</taxon>
    </lineage>
</organism>
<reference evidence="3" key="3">
    <citation type="submission" date="2025-09" db="UniProtKB">
        <authorList>
            <consortium name="Ensembl"/>
        </authorList>
    </citation>
    <scope>IDENTIFICATION</scope>
    <source>
        <strain evidence="3">Hd-rR</strain>
    </source>
</reference>
<evidence type="ECO:0000256" key="2">
    <source>
        <dbReference type="SAM" id="MobiDB-lite"/>
    </source>
</evidence>
<feature type="region of interest" description="Disordered" evidence="2">
    <location>
        <begin position="146"/>
        <end position="202"/>
    </location>
</feature>
<dbReference type="AlphaFoldDB" id="H2MRX4"/>
<keyword evidence="1" id="KW-0597">Phosphoprotein</keyword>
<dbReference type="PANTHER" id="PTHR16095:SF9">
    <property type="entry name" value="PROLINE AND SERINE-RICH PROTEIN 2"/>
    <property type="match status" value="1"/>
</dbReference>
<feature type="compositionally biased region" description="Polar residues" evidence="2">
    <location>
        <begin position="270"/>
        <end position="287"/>
    </location>
</feature>
<accession>H2MRX4</accession>
<evidence type="ECO:0000256" key="1">
    <source>
        <dbReference type="ARBA" id="ARBA00022553"/>
    </source>
</evidence>
<dbReference type="Proteomes" id="UP000001038">
    <property type="component" value="Chromosome 23"/>
</dbReference>
<name>H2MRX4_ORYLA</name>
<dbReference type="Bgee" id="ENSORLG00000017191">
    <property type="expression patterns" value="Expressed in gastrula and 10 other cell types or tissues"/>
</dbReference>